<feature type="compositionally biased region" description="Basic and acidic residues" evidence="1">
    <location>
        <begin position="1"/>
        <end position="15"/>
    </location>
</feature>
<dbReference type="Proteomes" id="UP000003704">
    <property type="component" value="Unassembled WGS sequence"/>
</dbReference>
<gene>
    <name evidence="2" type="ORF">WQQ_38470</name>
</gene>
<evidence type="ECO:0000313" key="2">
    <source>
        <dbReference type="EMBL" id="EIT68652.1"/>
    </source>
</evidence>
<organism evidence="2 3">
    <name type="scientific">Hydrocarboniphaga effusa AP103</name>
    <dbReference type="NCBI Taxonomy" id="1172194"/>
    <lineage>
        <taxon>Bacteria</taxon>
        <taxon>Pseudomonadati</taxon>
        <taxon>Pseudomonadota</taxon>
        <taxon>Gammaproteobacteria</taxon>
        <taxon>Nevskiales</taxon>
        <taxon>Nevskiaceae</taxon>
        <taxon>Hydrocarboniphaga</taxon>
    </lineage>
</organism>
<dbReference type="STRING" id="1172194.WQQ_38470"/>
<dbReference type="AlphaFoldDB" id="I7ZAF8"/>
<accession>I7ZAF8</accession>
<evidence type="ECO:0000313" key="3">
    <source>
        <dbReference type="Proteomes" id="UP000003704"/>
    </source>
</evidence>
<comment type="caution">
    <text evidence="2">The sequence shown here is derived from an EMBL/GenBank/DDBJ whole genome shotgun (WGS) entry which is preliminary data.</text>
</comment>
<sequence length="54" mass="6429">MSHGRALDHRSPRLSRERRHLLRNRDEVKAQHAVDHRPAPRCRAGPVRCGWQWL</sequence>
<proteinExistence type="predicted"/>
<evidence type="ECO:0000256" key="1">
    <source>
        <dbReference type="SAM" id="MobiDB-lite"/>
    </source>
</evidence>
<name>I7ZAF8_9GAMM</name>
<dbReference type="EMBL" id="AKGD01000003">
    <property type="protein sequence ID" value="EIT68652.1"/>
    <property type="molecule type" value="Genomic_DNA"/>
</dbReference>
<keyword evidence="3" id="KW-1185">Reference proteome</keyword>
<reference evidence="2 3" key="1">
    <citation type="journal article" date="2012" name="J. Bacteriol.">
        <title>Genome Sequence of n-Alkane-Degrading Hydrocarboniphaga effusa Strain AP103T (ATCC BAA-332T).</title>
        <authorList>
            <person name="Chang H.K."/>
            <person name="Zylstra G.J."/>
            <person name="Chae J.C."/>
        </authorList>
    </citation>
    <scope>NUCLEOTIDE SEQUENCE [LARGE SCALE GENOMIC DNA]</scope>
    <source>
        <strain evidence="2 3">AP103</strain>
    </source>
</reference>
<protein>
    <submittedName>
        <fullName evidence="2">Uncharacterized protein</fullName>
    </submittedName>
</protein>
<feature type="region of interest" description="Disordered" evidence="1">
    <location>
        <begin position="1"/>
        <end position="20"/>
    </location>
</feature>